<feature type="compositionally biased region" description="Polar residues" evidence="1">
    <location>
        <begin position="19"/>
        <end position="41"/>
    </location>
</feature>
<accession>A0A8J9VND3</accession>
<protein>
    <submittedName>
        <fullName evidence="2">Hypp661 protein</fullName>
    </submittedName>
</protein>
<keyword evidence="3" id="KW-1185">Reference proteome</keyword>
<dbReference type="Proteomes" id="UP000838412">
    <property type="component" value="Chromosome 1"/>
</dbReference>
<proteinExistence type="predicted"/>
<organism evidence="2 3">
    <name type="scientific">Branchiostoma lanceolatum</name>
    <name type="common">Common lancelet</name>
    <name type="synonym">Amphioxus lanceolatum</name>
    <dbReference type="NCBI Taxonomy" id="7740"/>
    <lineage>
        <taxon>Eukaryota</taxon>
        <taxon>Metazoa</taxon>
        <taxon>Chordata</taxon>
        <taxon>Cephalochordata</taxon>
        <taxon>Leptocardii</taxon>
        <taxon>Amphioxiformes</taxon>
        <taxon>Branchiostomatidae</taxon>
        <taxon>Branchiostoma</taxon>
    </lineage>
</organism>
<name>A0A8J9VND3_BRALA</name>
<reference evidence="2" key="1">
    <citation type="submission" date="2022-01" db="EMBL/GenBank/DDBJ databases">
        <authorList>
            <person name="Braso-Vives M."/>
        </authorList>
    </citation>
    <scope>NUCLEOTIDE SEQUENCE</scope>
</reference>
<evidence type="ECO:0000256" key="1">
    <source>
        <dbReference type="SAM" id="MobiDB-lite"/>
    </source>
</evidence>
<dbReference type="EMBL" id="OV696686">
    <property type="protein sequence ID" value="CAH1233281.1"/>
    <property type="molecule type" value="Genomic_DNA"/>
</dbReference>
<evidence type="ECO:0000313" key="2">
    <source>
        <dbReference type="EMBL" id="CAH1233281.1"/>
    </source>
</evidence>
<feature type="region of interest" description="Disordered" evidence="1">
    <location>
        <begin position="1"/>
        <end position="41"/>
    </location>
</feature>
<gene>
    <name evidence="2" type="primary">Hypp661</name>
    <name evidence="2" type="ORF">BLAG_LOCUS2091</name>
</gene>
<sequence>MSQMRITDTFQQVKRPGRTQKQGKSAQIQAGKSVKGRTTNPATVQWLPAVRAAINHRHFSTSWTGEDSHVTRLRNRIAELGFAAESGAGSVFGGQREGGP</sequence>
<feature type="compositionally biased region" description="Polar residues" evidence="1">
    <location>
        <begin position="1"/>
        <end position="12"/>
    </location>
</feature>
<evidence type="ECO:0000313" key="3">
    <source>
        <dbReference type="Proteomes" id="UP000838412"/>
    </source>
</evidence>
<dbReference type="AlphaFoldDB" id="A0A8J9VND3"/>